<dbReference type="Gene3D" id="3.30.420.10">
    <property type="entry name" value="Ribonuclease H-like superfamily/Ribonuclease H"/>
    <property type="match status" value="1"/>
</dbReference>
<keyword evidence="2" id="KW-1185">Reference proteome</keyword>
<proteinExistence type="predicted"/>
<dbReference type="PANTHER" id="PTHR46060">
    <property type="entry name" value="MARINER MOS1 TRANSPOSASE-LIKE PROTEIN"/>
    <property type="match status" value="1"/>
</dbReference>
<dbReference type="AlphaFoldDB" id="A0AAV8Y0T4"/>
<organism evidence="1 2">
    <name type="scientific">Aromia moschata</name>
    <dbReference type="NCBI Taxonomy" id="1265417"/>
    <lineage>
        <taxon>Eukaryota</taxon>
        <taxon>Metazoa</taxon>
        <taxon>Ecdysozoa</taxon>
        <taxon>Arthropoda</taxon>
        <taxon>Hexapoda</taxon>
        <taxon>Insecta</taxon>
        <taxon>Pterygota</taxon>
        <taxon>Neoptera</taxon>
        <taxon>Endopterygota</taxon>
        <taxon>Coleoptera</taxon>
        <taxon>Polyphaga</taxon>
        <taxon>Cucujiformia</taxon>
        <taxon>Chrysomeloidea</taxon>
        <taxon>Cerambycidae</taxon>
        <taxon>Cerambycinae</taxon>
        <taxon>Callichromatini</taxon>
        <taxon>Aromia</taxon>
    </lineage>
</organism>
<evidence type="ECO:0000313" key="2">
    <source>
        <dbReference type="Proteomes" id="UP001162162"/>
    </source>
</evidence>
<name>A0AAV8Y0T4_9CUCU</name>
<dbReference type="Proteomes" id="UP001162162">
    <property type="component" value="Unassembled WGS sequence"/>
</dbReference>
<dbReference type="PANTHER" id="PTHR46060:SF1">
    <property type="entry name" value="MARINER MOS1 TRANSPOSASE-LIKE PROTEIN"/>
    <property type="match status" value="1"/>
</dbReference>
<evidence type="ECO:0008006" key="3">
    <source>
        <dbReference type="Google" id="ProtNLM"/>
    </source>
</evidence>
<dbReference type="EMBL" id="JAPWTK010000268">
    <property type="protein sequence ID" value="KAJ8944076.1"/>
    <property type="molecule type" value="Genomic_DNA"/>
</dbReference>
<sequence>MVKTIIIAIFDIRGIVYVHWIPEDQTVDQHYYIEVLTVLRERARRRRPDLWKTKSWKIHQDNAPAHSALSVKAFIAKYGITVLEYPPYSPDLVASEGDKIRKCGSGYIKSDGGSEPADRSGLPALLVTMEKLYGAEYIEDKKVATPIVKGRIKWNSCIFQVTKKWNTPVSMKTVAHPEQLCIEKKESVDAAKKEQKSYSTDPDHHPNLYEVWLLNNRTDAATSV</sequence>
<reference evidence="1" key="1">
    <citation type="journal article" date="2023" name="Insect Mol. Biol.">
        <title>Genome sequencing provides insights into the evolution of gene families encoding plant cell wall-degrading enzymes in longhorned beetles.</title>
        <authorList>
            <person name="Shin N.R."/>
            <person name="Okamura Y."/>
            <person name="Kirsch R."/>
            <person name="Pauchet Y."/>
        </authorList>
    </citation>
    <scope>NUCLEOTIDE SEQUENCE</scope>
    <source>
        <strain evidence="1">AMC_N1</strain>
    </source>
</reference>
<protein>
    <recommendedName>
        <fullName evidence="3">Transposase</fullName>
    </recommendedName>
</protein>
<dbReference type="GO" id="GO:0003676">
    <property type="term" value="F:nucleic acid binding"/>
    <property type="evidence" value="ECO:0007669"/>
    <property type="project" value="InterPro"/>
</dbReference>
<gene>
    <name evidence="1" type="ORF">NQ318_005986</name>
</gene>
<comment type="caution">
    <text evidence="1">The sequence shown here is derived from an EMBL/GenBank/DDBJ whole genome shotgun (WGS) entry which is preliminary data.</text>
</comment>
<dbReference type="InterPro" id="IPR036397">
    <property type="entry name" value="RNaseH_sf"/>
</dbReference>
<accession>A0AAV8Y0T4</accession>
<evidence type="ECO:0000313" key="1">
    <source>
        <dbReference type="EMBL" id="KAJ8944076.1"/>
    </source>
</evidence>
<dbReference type="InterPro" id="IPR052709">
    <property type="entry name" value="Transposase-MT_Hybrid"/>
</dbReference>